<comment type="caution">
    <text evidence="2">The sequence shown here is derived from an EMBL/GenBank/DDBJ whole genome shotgun (WGS) entry which is preliminary data.</text>
</comment>
<evidence type="ECO:0000259" key="1">
    <source>
        <dbReference type="Pfam" id="PF05699"/>
    </source>
</evidence>
<dbReference type="PANTHER" id="PTHR46289:SF17">
    <property type="entry name" value="HAT C-TERMINAL DIMERISATION DOMAIN-CONTAINING PROTEIN"/>
    <property type="match status" value="1"/>
</dbReference>
<dbReference type="AlphaFoldDB" id="A0ABD1KJS3"/>
<dbReference type="PANTHER" id="PTHR46289">
    <property type="entry name" value="52 KDA REPRESSOR OF THE INHIBITOR OF THE PROTEIN KINASE-LIKE PROTEIN-RELATED"/>
    <property type="match status" value="1"/>
</dbReference>
<keyword evidence="3" id="KW-1185">Reference proteome</keyword>
<dbReference type="InterPro" id="IPR052958">
    <property type="entry name" value="IFN-induced_PKR_regulator"/>
</dbReference>
<accession>A0ABD1KJS3</accession>
<feature type="domain" description="HAT C-terminal dimerisation" evidence="1">
    <location>
        <begin position="154"/>
        <end position="196"/>
    </location>
</feature>
<organism evidence="2 3">
    <name type="scientific">Coilia grayii</name>
    <name type="common">Gray's grenadier anchovy</name>
    <dbReference type="NCBI Taxonomy" id="363190"/>
    <lineage>
        <taxon>Eukaryota</taxon>
        <taxon>Metazoa</taxon>
        <taxon>Chordata</taxon>
        <taxon>Craniata</taxon>
        <taxon>Vertebrata</taxon>
        <taxon>Euteleostomi</taxon>
        <taxon>Actinopterygii</taxon>
        <taxon>Neopterygii</taxon>
        <taxon>Teleostei</taxon>
        <taxon>Clupei</taxon>
        <taxon>Clupeiformes</taxon>
        <taxon>Clupeoidei</taxon>
        <taxon>Engraulidae</taxon>
        <taxon>Coilinae</taxon>
        <taxon>Coilia</taxon>
    </lineage>
</organism>
<dbReference type="InterPro" id="IPR008906">
    <property type="entry name" value="HATC_C_dom"/>
</dbReference>
<protein>
    <recommendedName>
        <fullName evidence="1">HAT C-terminal dimerisation domain-containing protein</fullName>
    </recommendedName>
</protein>
<reference evidence="2 3" key="1">
    <citation type="submission" date="2024-09" db="EMBL/GenBank/DDBJ databases">
        <title>A chromosome-level genome assembly of Gray's grenadier anchovy, Coilia grayii.</title>
        <authorList>
            <person name="Fu Z."/>
        </authorList>
    </citation>
    <scope>NUCLEOTIDE SEQUENCE [LARGE SCALE GENOMIC DNA]</scope>
    <source>
        <strain evidence="2">G4</strain>
        <tissue evidence="2">Muscle</tissue>
    </source>
</reference>
<proteinExistence type="predicted"/>
<evidence type="ECO:0000313" key="3">
    <source>
        <dbReference type="Proteomes" id="UP001591681"/>
    </source>
</evidence>
<evidence type="ECO:0000313" key="2">
    <source>
        <dbReference type="EMBL" id="KAL2099388.1"/>
    </source>
</evidence>
<gene>
    <name evidence="2" type="ORF">ACEWY4_005868</name>
</gene>
<name>A0ABD1KJS3_9TELE</name>
<dbReference type="Proteomes" id="UP001591681">
    <property type="component" value="Unassembled WGS sequence"/>
</dbReference>
<dbReference type="Pfam" id="PF05699">
    <property type="entry name" value="Dimer_Tnp_hAT"/>
    <property type="match status" value="1"/>
</dbReference>
<dbReference type="EMBL" id="JBHFQA010000005">
    <property type="protein sequence ID" value="KAL2099388.1"/>
    <property type="molecule type" value="Genomic_DNA"/>
</dbReference>
<sequence length="227" mass="25557">MLGKVNEYAAKNNLRMPSTDARQIRTPARLRQTTQKEALAPGSSTSILAWRREFYQTVDLVSSELERRFNQETMTLTADRERAVTAAASGSLVDLDTLQLPKEIDTGRLNLQLKMMQSVTGQSQCTRVKAVASVLNELHPQTRALFSEVDIHLCLCVPVSVASSERSFSNLRRLKTWLRSTMTQKRLTHLSLMNVHCDILNALDIKPLMKDFIGTTPERQVVFGVIN</sequence>